<dbReference type="Pfam" id="PF23357">
    <property type="entry name" value="DUF7088"/>
    <property type="match status" value="1"/>
</dbReference>
<organism evidence="4 5">
    <name type="scientific">Intestinimonas massiliensis</name>
    <name type="common">ex Afouda et al. 2020</name>
    <dbReference type="NCBI Taxonomy" id="1673721"/>
    <lineage>
        <taxon>Bacteria</taxon>
        <taxon>Bacillati</taxon>
        <taxon>Bacillota</taxon>
        <taxon>Clostridia</taxon>
        <taxon>Eubacteriales</taxon>
        <taxon>Intestinimonas</taxon>
    </lineage>
</organism>
<dbReference type="Pfam" id="PF09822">
    <property type="entry name" value="ABC_transp_aux"/>
    <property type="match status" value="1"/>
</dbReference>
<keyword evidence="1" id="KW-0472">Membrane</keyword>
<evidence type="ECO:0000259" key="3">
    <source>
        <dbReference type="Pfam" id="PF23357"/>
    </source>
</evidence>
<feature type="transmembrane region" description="Helical" evidence="1">
    <location>
        <begin position="25"/>
        <end position="47"/>
    </location>
</feature>
<evidence type="ECO:0000313" key="4">
    <source>
        <dbReference type="EMBL" id="MCG4528884.1"/>
    </source>
</evidence>
<dbReference type="SUPFAM" id="SSF52317">
    <property type="entry name" value="Class I glutamine amidotransferase-like"/>
    <property type="match status" value="1"/>
</dbReference>
<protein>
    <submittedName>
        <fullName evidence="4">GldG family protein</fullName>
    </submittedName>
</protein>
<dbReference type="EMBL" id="JAKNJB010000048">
    <property type="protein sequence ID" value="MCG4528884.1"/>
    <property type="molecule type" value="Genomic_DNA"/>
</dbReference>
<keyword evidence="1" id="KW-1133">Transmembrane helix</keyword>
<gene>
    <name evidence="4" type="ORF">L0P79_17745</name>
</gene>
<name>A0ABS9MF08_9FIRM</name>
<keyword evidence="1" id="KW-0812">Transmembrane</keyword>
<evidence type="ECO:0000256" key="1">
    <source>
        <dbReference type="SAM" id="Phobius"/>
    </source>
</evidence>
<feature type="domain" description="DUF7088" evidence="3">
    <location>
        <begin position="59"/>
        <end position="141"/>
    </location>
</feature>
<dbReference type="InterPro" id="IPR019196">
    <property type="entry name" value="ABC_transp_unknown"/>
</dbReference>
<feature type="domain" description="ABC-type uncharacterised transport system" evidence="2">
    <location>
        <begin position="187"/>
        <end position="388"/>
    </location>
</feature>
<dbReference type="InterPro" id="IPR055396">
    <property type="entry name" value="DUF7088"/>
</dbReference>
<comment type="caution">
    <text evidence="4">The sequence shown here is derived from an EMBL/GenBank/DDBJ whole genome shotgun (WGS) entry which is preliminary data.</text>
</comment>
<feature type="transmembrane region" description="Helical" evidence="1">
    <location>
        <begin position="457"/>
        <end position="479"/>
    </location>
</feature>
<evidence type="ECO:0000259" key="2">
    <source>
        <dbReference type="Pfam" id="PF09822"/>
    </source>
</evidence>
<dbReference type="Proteomes" id="UP001200313">
    <property type="component" value="Unassembled WGS sequence"/>
</dbReference>
<keyword evidence="5" id="KW-1185">Reference proteome</keyword>
<accession>A0ABS9MF08</accession>
<dbReference type="InterPro" id="IPR029062">
    <property type="entry name" value="Class_I_gatase-like"/>
</dbReference>
<reference evidence="4 5" key="1">
    <citation type="submission" date="2022-01" db="EMBL/GenBank/DDBJ databases">
        <title>Collection of gut derived symbiotic bacterial strains cultured from healthy donors.</title>
        <authorList>
            <person name="Lin H."/>
            <person name="Kohout C."/>
            <person name="Waligurski E."/>
            <person name="Pamer E.G."/>
        </authorList>
    </citation>
    <scope>NUCLEOTIDE SEQUENCE [LARGE SCALE GENOMIC DNA]</scope>
    <source>
        <strain evidence="4 5">DFI.3.7</strain>
    </source>
</reference>
<sequence>MNKLKNLLSSGNSERNRQATKGGSYSLAVTAVVLAILVVVNIFVSALPTHLTRYDISSSQLYSITSNTKAVVNALEQDVSIYWIVQSGAEDPVIENLLGKYQSLSDHIAVVKKNPDVYPAFAEQYTDEVVQNNSLVVECGDKHRYIGIDDIYLGEINIYSGTYNASDFDGEGAITSAIDYVTSEEYPQVYILEGHGEAELPASFAEQIEKENMETNTLSLLTVDEIPEEADCIVIYAPESDLSVEEKDMLADYVADGGKLLVMAGAVKEGILENLYSLLGDYGVTANEGIVVDNDRKHYAFGVPYVLMPDMASSHITDPLIEENYYAIMPISLGLTVDGSTSKGTVTQLLTTSYNSFSKSFSKLAGDSFSTYEREEGDIEGPFSVAVSIDDNSGGQIHWFTSDEFLNERYNAYSSGANMDMAINALSDLIGESEAMAIRSKSLNYNYLTISDSTSSLLKVLMIGVFPLTYLGVGICVILNRKKVQHETV</sequence>
<proteinExistence type="predicted"/>
<evidence type="ECO:0000313" key="5">
    <source>
        <dbReference type="Proteomes" id="UP001200313"/>
    </source>
</evidence>
<dbReference type="RefSeq" id="WP_238075104.1">
    <property type="nucleotide sequence ID" value="NZ_JAKNJB010000048.1"/>
</dbReference>